<sequence>MFIRCFFITSILIVALFGINLKSLFTYTFDANKQYDIQKAQTIYFKNKCNTCHGDKGEKSLAGSRVLQDMSAQDIKAALISYTLDSSTSTRSSQMAFYARKLSHDDMDYIIAYIKGENFALDLQVQDLLEEEPAQKTKHNTFLK</sequence>
<keyword evidence="3 4" id="KW-0408">Iron</keyword>
<dbReference type="AlphaFoldDB" id="A0A424Z251"/>
<dbReference type="OrthoDB" id="5340148at2"/>
<dbReference type="Pfam" id="PF00034">
    <property type="entry name" value="Cytochrom_C"/>
    <property type="match status" value="1"/>
</dbReference>
<protein>
    <submittedName>
        <fullName evidence="7">Cytochrome C</fullName>
    </submittedName>
</protein>
<evidence type="ECO:0000256" key="4">
    <source>
        <dbReference type="PROSITE-ProRule" id="PRU00433"/>
    </source>
</evidence>
<feature type="domain" description="Cytochrome c" evidence="5">
    <location>
        <begin position="35"/>
        <end position="118"/>
    </location>
</feature>
<dbReference type="SUPFAM" id="SSF46626">
    <property type="entry name" value="Cytochrome c"/>
    <property type="match status" value="1"/>
</dbReference>
<dbReference type="EMBL" id="CP031611">
    <property type="protein sequence ID" value="AXP08482.1"/>
    <property type="molecule type" value="Genomic_DNA"/>
</dbReference>
<dbReference type="GO" id="GO:0009055">
    <property type="term" value="F:electron transfer activity"/>
    <property type="evidence" value="ECO:0007669"/>
    <property type="project" value="InterPro"/>
</dbReference>
<organism evidence="7 9">
    <name type="scientific">Campylobacter hepaticus</name>
    <dbReference type="NCBI Taxonomy" id="1813019"/>
    <lineage>
        <taxon>Bacteria</taxon>
        <taxon>Pseudomonadati</taxon>
        <taxon>Campylobacterota</taxon>
        <taxon>Epsilonproteobacteria</taxon>
        <taxon>Campylobacterales</taxon>
        <taxon>Campylobacteraceae</taxon>
        <taxon>Campylobacter</taxon>
    </lineage>
</organism>
<proteinExistence type="predicted"/>
<evidence type="ECO:0000313" key="9">
    <source>
        <dbReference type="Proteomes" id="UP000286095"/>
    </source>
</evidence>
<accession>A0A424Z251</accession>
<dbReference type="Gene3D" id="1.10.760.10">
    <property type="entry name" value="Cytochrome c-like domain"/>
    <property type="match status" value="1"/>
</dbReference>
<name>A0A424Z251_9BACT</name>
<dbReference type="GO" id="GO:0046872">
    <property type="term" value="F:metal ion binding"/>
    <property type="evidence" value="ECO:0007669"/>
    <property type="project" value="UniProtKB-KW"/>
</dbReference>
<keyword evidence="2 4" id="KW-0479">Metal-binding</keyword>
<evidence type="ECO:0000256" key="3">
    <source>
        <dbReference type="ARBA" id="ARBA00023004"/>
    </source>
</evidence>
<evidence type="ECO:0000259" key="5">
    <source>
        <dbReference type="PROSITE" id="PS51007"/>
    </source>
</evidence>
<dbReference type="GeneID" id="44004250"/>
<evidence type="ECO:0000256" key="1">
    <source>
        <dbReference type="ARBA" id="ARBA00022617"/>
    </source>
</evidence>
<dbReference type="Proteomes" id="UP000093205">
    <property type="component" value="Chromosome"/>
</dbReference>
<gene>
    <name evidence="6" type="ORF">A2J15_001855</name>
    <name evidence="7" type="ORF">DZD40_02470</name>
</gene>
<evidence type="ECO:0000313" key="7">
    <source>
        <dbReference type="EMBL" id="RQD88200.1"/>
    </source>
</evidence>
<dbReference type="GO" id="GO:0020037">
    <property type="term" value="F:heme binding"/>
    <property type="evidence" value="ECO:0007669"/>
    <property type="project" value="InterPro"/>
</dbReference>
<keyword evidence="1 4" id="KW-0349">Heme</keyword>
<dbReference type="KEGG" id="chw:A2J15_001855"/>
<dbReference type="InterPro" id="IPR036909">
    <property type="entry name" value="Cyt_c-like_dom_sf"/>
</dbReference>
<keyword evidence="8" id="KW-1185">Reference proteome</keyword>
<dbReference type="EMBL" id="QURW01000004">
    <property type="protein sequence ID" value="RQD88200.1"/>
    <property type="molecule type" value="Genomic_DNA"/>
</dbReference>
<reference evidence="8 9" key="1">
    <citation type="submission" date="2018-08" db="EMBL/GenBank/DDBJ databases">
        <title>Survival mechanisms of Campylobacter hepaticus identified by genomic analysis and comparative transcriptomic analysis of in vivo and in vitro derived bacteria.</title>
        <authorList>
            <person name="Van T.T.H."/>
            <person name="Moore R.J."/>
        </authorList>
    </citation>
    <scope>NUCLEOTIDE SEQUENCE [LARGE SCALE GENOMIC DNA]</scope>
    <source>
        <strain evidence="7 9">54L</strain>
        <strain evidence="6 8">HV10</strain>
    </source>
</reference>
<dbReference type="RefSeq" id="WP_066778862.1">
    <property type="nucleotide sequence ID" value="NZ_CBCSFE010000001.1"/>
</dbReference>
<dbReference type="STRING" id="1813019.A2J15_04205"/>
<evidence type="ECO:0000256" key="2">
    <source>
        <dbReference type="ARBA" id="ARBA00022723"/>
    </source>
</evidence>
<evidence type="ECO:0000313" key="6">
    <source>
        <dbReference type="EMBL" id="AXP08482.1"/>
    </source>
</evidence>
<dbReference type="Proteomes" id="UP000286095">
    <property type="component" value="Unassembled WGS sequence"/>
</dbReference>
<dbReference type="InterPro" id="IPR009056">
    <property type="entry name" value="Cyt_c-like_dom"/>
</dbReference>
<dbReference type="PROSITE" id="PS51007">
    <property type="entry name" value="CYTC"/>
    <property type="match status" value="1"/>
</dbReference>
<evidence type="ECO:0000313" key="8">
    <source>
        <dbReference type="Proteomes" id="UP000093205"/>
    </source>
</evidence>